<evidence type="ECO:0000259" key="4">
    <source>
        <dbReference type="PROSITE" id="PS52039"/>
    </source>
</evidence>
<name>A0A2N7Q6T4_9BACT</name>
<dbReference type="AlphaFoldDB" id="A0A2N7Q6T4"/>
<proteinExistence type="predicted"/>
<evidence type="ECO:0000313" key="6">
    <source>
        <dbReference type="Proteomes" id="UP000235619"/>
    </source>
</evidence>
<gene>
    <name evidence="5" type="ORF">C0169_07310</name>
</gene>
<evidence type="ECO:0000256" key="3">
    <source>
        <dbReference type="ARBA" id="ARBA00023235"/>
    </source>
</evidence>
<dbReference type="InterPro" id="IPR013497">
    <property type="entry name" value="Topo_IA_cen"/>
</dbReference>
<evidence type="ECO:0000313" key="5">
    <source>
        <dbReference type="EMBL" id="PMP93812.1"/>
    </source>
</evidence>
<dbReference type="InterPro" id="IPR013824">
    <property type="entry name" value="Topo_IA_cen_sub1"/>
</dbReference>
<feature type="domain" description="Topo IA-type catalytic" evidence="4">
    <location>
        <begin position="1"/>
        <end position="63"/>
    </location>
</feature>
<accession>A0A2N7Q6T4</accession>
<comment type="caution">
    <text evidence="5">The sequence shown here is derived from an EMBL/GenBank/DDBJ whole genome shotgun (WGS) entry which is preliminary data.</text>
</comment>
<keyword evidence="3" id="KW-0413">Isomerase</keyword>
<dbReference type="EMBL" id="PNJD01000444">
    <property type="protein sequence ID" value="PMP93812.1"/>
    <property type="molecule type" value="Genomic_DNA"/>
</dbReference>
<dbReference type="Proteomes" id="UP000235619">
    <property type="component" value="Unassembled WGS sequence"/>
</dbReference>
<reference evidence="5 6" key="1">
    <citation type="submission" date="2018-01" db="EMBL/GenBank/DDBJ databases">
        <title>Metagenomic assembled genomes from two thermal pools in the Uzon Caldera, Kamchatka, Russia.</title>
        <authorList>
            <person name="Wilkins L."/>
            <person name="Ettinger C."/>
        </authorList>
    </citation>
    <scope>NUCLEOTIDE SEQUENCE [LARGE SCALE GENOMIC DNA]</scope>
    <source>
        <strain evidence="5">ARK-04</strain>
    </source>
</reference>
<comment type="subcellular location">
    <subcellularLocation>
        <location evidence="1">Cytoplasm</location>
    </subcellularLocation>
</comment>
<dbReference type="InterPro" id="IPR005736">
    <property type="entry name" value="Reverse_gyrase"/>
</dbReference>
<dbReference type="GO" id="GO:0160097">
    <property type="term" value="F:reverse gyrase activity"/>
    <property type="evidence" value="ECO:0007669"/>
    <property type="project" value="UniProtKB-ARBA"/>
</dbReference>
<dbReference type="Gene3D" id="1.10.460.10">
    <property type="entry name" value="Topoisomerase I, domain 2"/>
    <property type="match status" value="1"/>
</dbReference>
<dbReference type="GO" id="GO:0006265">
    <property type="term" value="P:DNA topological change"/>
    <property type="evidence" value="ECO:0007669"/>
    <property type="project" value="InterPro"/>
</dbReference>
<dbReference type="PANTHER" id="PTHR43505">
    <property type="entry name" value="REVERSE GYRASE"/>
    <property type="match status" value="1"/>
</dbReference>
<feature type="non-terminal residue" evidence="5">
    <location>
        <position position="1"/>
    </location>
</feature>
<evidence type="ECO:0000256" key="1">
    <source>
        <dbReference type="ARBA" id="ARBA00004496"/>
    </source>
</evidence>
<dbReference type="Pfam" id="PF01131">
    <property type="entry name" value="Topoisom_bac"/>
    <property type="match status" value="1"/>
</dbReference>
<keyword evidence="2" id="KW-0963">Cytoplasm</keyword>
<dbReference type="PANTHER" id="PTHR43505:SF1">
    <property type="entry name" value="REVERSE GYRASE"/>
    <property type="match status" value="1"/>
</dbReference>
<dbReference type="GO" id="GO:0003677">
    <property type="term" value="F:DNA binding"/>
    <property type="evidence" value="ECO:0007669"/>
    <property type="project" value="InterPro"/>
</dbReference>
<protein>
    <recommendedName>
        <fullName evidence="4">Topo IA-type catalytic domain-containing protein</fullName>
    </recommendedName>
</protein>
<dbReference type="GO" id="GO:0005737">
    <property type="term" value="C:cytoplasm"/>
    <property type="evidence" value="ECO:0007669"/>
    <property type="project" value="UniProtKB-SubCell"/>
</dbReference>
<organism evidence="5 6">
    <name type="scientific">Thermodesulfobacterium geofontis</name>
    <dbReference type="NCBI Taxonomy" id="1295609"/>
    <lineage>
        <taxon>Bacteria</taxon>
        <taxon>Pseudomonadati</taxon>
        <taxon>Thermodesulfobacteriota</taxon>
        <taxon>Thermodesulfobacteria</taxon>
        <taxon>Thermodesulfobacteriales</taxon>
        <taxon>Thermodesulfobacteriaceae</taxon>
        <taxon>Thermodesulfobacterium</taxon>
    </lineage>
</organism>
<dbReference type="InterPro" id="IPR023405">
    <property type="entry name" value="Topo_IA_core_domain"/>
</dbReference>
<dbReference type="PROSITE" id="PS52039">
    <property type="entry name" value="TOPO_IA_2"/>
    <property type="match status" value="1"/>
</dbReference>
<sequence length="68" mass="8023">KNGGLVPTSLGKDVYFYLKNNYQEYVSEEFTKELEKFMDEVEEGKRDWEEICIKLLPLLEAININFSN</sequence>
<dbReference type="SUPFAM" id="SSF56712">
    <property type="entry name" value="Prokaryotic type I DNA topoisomerase"/>
    <property type="match status" value="1"/>
</dbReference>
<evidence type="ECO:0000256" key="2">
    <source>
        <dbReference type="ARBA" id="ARBA00022490"/>
    </source>
</evidence>